<dbReference type="InterPro" id="IPR020613">
    <property type="entry name" value="Thiolase_CS"/>
</dbReference>
<dbReference type="NCBIfam" id="TIGR01930">
    <property type="entry name" value="AcCoA-C-Actrans"/>
    <property type="match status" value="1"/>
</dbReference>
<keyword evidence="4" id="KW-0630">Potassium</keyword>
<dbReference type="GO" id="GO:0006635">
    <property type="term" value="P:fatty acid beta-oxidation"/>
    <property type="evidence" value="ECO:0007669"/>
    <property type="project" value="TreeGrafter"/>
</dbReference>
<evidence type="ECO:0000256" key="5">
    <source>
        <dbReference type="ARBA" id="ARBA00023315"/>
    </source>
</evidence>
<dbReference type="InterPro" id="IPR016039">
    <property type="entry name" value="Thiolase-like"/>
</dbReference>
<dbReference type="PROSITE" id="PS00737">
    <property type="entry name" value="THIOLASE_2"/>
    <property type="match status" value="1"/>
</dbReference>
<feature type="active site" description="Acyl-thioester intermediate" evidence="6">
    <location>
        <position position="109"/>
    </location>
</feature>
<evidence type="ECO:0000313" key="10">
    <source>
        <dbReference type="EMBL" id="KAI6654512.1"/>
    </source>
</evidence>
<dbReference type="InterPro" id="IPR020616">
    <property type="entry name" value="Thiolase_N"/>
</dbReference>
<comment type="caution">
    <text evidence="10">The sequence shown here is derived from an EMBL/GenBank/DDBJ whole genome shotgun (WGS) entry which is preliminary data.</text>
</comment>
<evidence type="ECO:0000259" key="8">
    <source>
        <dbReference type="Pfam" id="PF00108"/>
    </source>
</evidence>
<evidence type="ECO:0000256" key="1">
    <source>
        <dbReference type="ARBA" id="ARBA00010982"/>
    </source>
</evidence>
<dbReference type="GO" id="GO:0003985">
    <property type="term" value="F:acetyl-CoA C-acetyltransferase activity"/>
    <property type="evidence" value="ECO:0007669"/>
    <property type="project" value="TreeGrafter"/>
</dbReference>
<keyword evidence="5 7" id="KW-0012">Acyltransferase</keyword>
<keyword evidence="2 7" id="KW-0808">Transferase</keyword>
<dbReference type="PIRSF" id="PIRSF000429">
    <property type="entry name" value="Ac-CoA_Ac_transf"/>
    <property type="match status" value="1"/>
</dbReference>
<feature type="domain" description="Thiolase N-terminal" evidence="8">
    <location>
        <begin position="25"/>
        <end position="282"/>
    </location>
</feature>
<dbReference type="EMBL" id="JAKMXF010000222">
    <property type="protein sequence ID" value="KAI6654512.1"/>
    <property type="molecule type" value="Genomic_DNA"/>
</dbReference>
<keyword evidence="11" id="KW-1185">Reference proteome</keyword>
<evidence type="ECO:0000256" key="3">
    <source>
        <dbReference type="ARBA" id="ARBA00022723"/>
    </source>
</evidence>
<dbReference type="Pfam" id="PF00108">
    <property type="entry name" value="Thiolase_N"/>
    <property type="match status" value="1"/>
</dbReference>
<dbReference type="GO" id="GO:0046872">
    <property type="term" value="F:metal ion binding"/>
    <property type="evidence" value="ECO:0007669"/>
    <property type="project" value="UniProtKB-KW"/>
</dbReference>
<dbReference type="AlphaFoldDB" id="A0AAV7JZV1"/>
<proteinExistence type="inferred from homology"/>
<evidence type="ECO:0000256" key="4">
    <source>
        <dbReference type="ARBA" id="ARBA00022958"/>
    </source>
</evidence>
<dbReference type="FunFam" id="3.40.47.10:FF:000007">
    <property type="entry name" value="acetyl-CoA acetyltransferase, mitochondrial"/>
    <property type="match status" value="1"/>
</dbReference>
<comment type="similarity">
    <text evidence="1 7">Belongs to the thiolase-like superfamily. Thiolase family.</text>
</comment>
<evidence type="ECO:0000256" key="2">
    <source>
        <dbReference type="ARBA" id="ARBA00022679"/>
    </source>
</evidence>
<name>A0AAV7JZV1_9METZ</name>
<evidence type="ECO:0000256" key="7">
    <source>
        <dbReference type="RuleBase" id="RU003557"/>
    </source>
</evidence>
<dbReference type="Gene3D" id="3.40.47.10">
    <property type="match status" value="1"/>
</dbReference>
<dbReference type="InterPro" id="IPR002155">
    <property type="entry name" value="Thiolase"/>
</dbReference>
<sequence length="411" mass="44078">MQAVRRWLFILPVHHRSFSTSRNNVFILSAVRTPIGTFRSSLSPMSASELGAIAISSAVEKAGIHKDRVQEVYMGNVLSAGMGQAPARQAVLFAGMSHSTECTTVNKVCASGLKSVMLASQSLALGDRDCMVAGGMESMSNVPYYLSKGRGGFGYGHQSVEDGIIKDGLWDVYDQFHMGNCAENTAKKLSIPREHQDEYAVRSYKLSANSVQRGLFKKEICPVSVKQRKSVIEVVEDEEFRKVNFDKVSSLKPVFQREGGTVTAANASTLNDGAAAIVLMTETSIQKEDKTPLARIVAYADGAVAPIDFPIAPAVAMKRAFALSGLTKDDISMFEINEAFSVVVLANIKLMDLDQEKVNVNGGAVSLGHPIGMSGTRILGHLAHNLRPGEYGMASICNGGGGSSAVIIQKI</sequence>
<dbReference type="InterPro" id="IPR020617">
    <property type="entry name" value="Thiolase_C"/>
</dbReference>
<dbReference type="SUPFAM" id="SSF53901">
    <property type="entry name" value="Thiolase-like"/>
    <property type="match status" value="2"/>
</dbReference>
<keyword evidence="3" id="KW-0479">Metal-binding</keyword>
<dbReference type="Pfam" id="PF02803">
    <property type="entry name" value="Thiolase_C"/>
    <property type="match status" value="1"/>
</dbReference>
<evidence type="ECO:0000313" key="11">
    <source>
        <dbReference type="Proteomes" id="UP001165289"/>
    </source>
</evidence>
<feature type="active site" description="Proton acceptor" evidence="6">
    <location>
        <position position="369"/>
    </location>
</feature>
<evidence type="ECO:0000256" key="6">
    <source>
        <dbReference type="PIRSR" id="PIRSR000429-1"/>
    </source>
</evidence>
<dbReference type="PANTHER" id="PTHR18919">
    <property type="entry name" value="ACETYL-COA C-ACYLTRANSFERASE"/>
    <property type="match status" value="1"/>
</dbReference>
<organism evidence="10 11">
    <name type="scientific">Oopsacas minuta</name>
    <dbReference type="NCBI Taxonomy" id="111878"/>
    <lineage>
        <taxon>Eukaryota</taxon>
        <taxon>Metazoa</taxon>
        <taxon>Porifera</taxon>
        <taxon>Hexactinellida</taxon>
        <taxon>Hexasterophora</taxon>
        <taxon>Lyssacinosida</taxon>
        <taxon>Leucopsacidae</taxon>
        <taxon>Oopsacas</taxon>
    </lineage>
</organism>
<dbReference type="GO" id="GO:0005739">
    <property type="term" value="C:mitochondrion"/>
    <property type="evidence" value="ECO:0007669"/>
    <property type="project" value="TreeGrafter"/>
</dbReference>
<dbReference type="InterPro" id="IPR020615">
    <property type="entry name" value="Thiolase_acyl_enz_int_AS"/>
</dbReference>
<dbReference type="PROSITE" id="PS00098">
    <property type="entry name" value="THIOLASE_1"/>
    <property type="match status" value="1"/>
</dbReference>
<feature type="active site" description="Proton acceptor" evidence="6">
    <location>
        <position position="397"/>
    </location>
</feature>
<protein>
    <submittedName>
        <fullName evidence="10">Acetyl-CoA acetyltransferase, mitochondrial-like</fullName>
    </submittedName>
</protein>
<dbReference type="Proteomes" id="UP001165289">
    <property type="component" value="Unassembled WGS sequence"/>
</dbReference>
<reference evidence="10 11" key="1">
    <citation type="journal article" date="2023" name="BMC Biol.">
        <title>The compact genome of the sponge Oopsacas minuta (Hexactinellida) is lacking key metazoan core genes.</title>
        <authorList>
            <person name="Santini S."/>
            <person name="Schenkelaars Q."/>
            <person name="Jourda C."/>
            <person name="Duchesne M."/>
            <person name="Belahbib H."/>
            <person name="Rocher C."/>
            <person name="Selva M."/>
            <person name="Riesgo A."/>
            <person name="Vervoort M."/>
            <person name="Leys S.P."/>
            <person name="Kodjabachian L."/>
            <person name="Le Bivic A."/>
            <person name="Borchiellini C."/>
            <person name="Claverie J.M."/>
            <person name="Renard E."/>
        </authorList>
    </citation>
    <scope>NUCLEOTIDE SEQUENCE [LARGE SCALE GENOMIC DNA]</scope>
    <source>
        <strain evidence="10">SPO-2</strain>
    </source>
</reference>
<dbReference type="PANTHER" id="PTHR18919:SF156">
    <property type="entry name" value="ACETYL-COA ACETYLTRANSFERASE, MITOCHONDRIAL"/>
    <property type="match status" value="1"/>
</dbReference>
<evidence type="ECO:0000259" key="9">
    <source>
        <dbReference type="Pfam" id="PF02803"/>
    </source>
</evidence>
<feature type="domain" description="Thiolase C-terminal" evidence="9">
    <location>
        <begin position="291"/>
        <end position="410"/>
    </location>
</feature>
<gene>
    <name evidence="10" type="ORF">LOD99_908</name>
</gene>
<dbReference type="CDD" id="cd00751">
    <property type="entry name" value="thiolase"/>
    <property type="match status" value="1"/>
</dbReference>
<accession>A0AAV7JZV1</accession>